<dbReference type="EMBL" id="GBXM01019048">
    <property type="protein sequence ID" value="JAH89529.1"/>
    <property type="molecule type" value="Transcribed_RNA"/>
</dbReference>
<dbReference type="AlphaFoldDB" id="A0A0E9WGL5"/>
<feature type="transmembrane region" description="Helical" evidence="1">
    <location>
        <begin position="28"/>
        <end position="47"/>
    </location>
</feature>
<reference evidence="2" key="2">
    <citation type="journal article" date="2015" name="Fish Shellfish Immunol.">
        <title>Early steps in the European eel (Anguilla anguilla)-Vibrio vulnificus interaction in the gills: Role of the RtxA13 toxin.</title>
        <authorList>
            <person name="Callol A."/>
            <person name="Pajuelo D."/>
            <person name="Ebbesson L."/>
            <person name="Teles M."/>
            <person name="MacKenzie S."/>
            <person name="Amaro C."/>
        </authorList>
    </citation>
    <scope>NUCLEOTIDE SEQUENCE</scope>
</reference>
<keyword evidence="1" id="KW-0812">Transmembrane</keyword>
<evidence type="ECO:0000256" key="1">
    <source>
        <dbReference type="SAM" id="Phobius"/>
    </source>
</evidence>
<reference evidence="2" key="1">
    <citation type="submission" date="2014-11" db="EMBL/GenBank/DDBJ databases">
        <authorList>
            <person name="Amaro Gonzalez C."/>
        </authorList>
    </citation>
    <scope>NUCLEOTIDE SEQUENCE</scope>
</reference>
<sequence>MTDIYIFDISQIQKCYVWKTTDVMRTALFLNTVGVIKMIVCVLHFFVT</sequence>
<keyword evidence="1" id="KW-1133">Transmembrane helix</keyword>
<protein>
    <submittedName>
        <fullName evidence="2">Uncharacterized protein</fullName>
    </submittedName>
</protein>
<accession>A0A0E9WGL5</accession>
<organism evidence="2">
    <name type="scientific">Anguilla anguilla</name>
    <name type="common">European freshwater eel</name>
    <name type="synonym">Muraena anguilla</name>
    <dbReference type="NCBI Taxonomy" id="7936"/>
    <lineage>
        <taxon>Eukaryota</taxon>
        <taxon>Metazoa</taxon>
        <taxon>Chordata</taxon>
        <taxon>Craniata</taxon>
        <taxon>Vertebrata</taxon>
        <taxon>Euteleostomi</taxon>
        <taxon>Actinopterygii</taxon>
        <taxon>Neopterygii</taxon>
        <taxon>Teleostei</taxon>
        <taxon>Anguilliformes</taxon>
        <taxon>Anguillidae</taxon>
        <taxon>Anguilla</taxon>
    </lineage>
</organism>
<proteinExistence type="predicted"/>
<evidence type="ECO:0000313" key="2">
    <source>
        <dbReference type="EMBL" id="JAH89529.1"/>
    </source>
</evidence>
<keyword evidence="1" id="KW-0472">Membrane</keyword>
<name>A0A0E9WGL5_ANGAN</name>